<dbReference type="Proteomes" id="UP000626554">
    <property type="component" value="Unassembled WGS sequence"/>
</dbReference>
<sequence length="303" mass="31285">MKTTLLFLLLAAGPAMAQKTTPPKAPAAKKSSPTKAALPAGPAPIFSLDCATDLPPAGPLQKTHCEIRHLTLPAPPADMPLTVDARTNGSISVRAWAGADVRVRARVTGKAATAETARALAAAVRLIATAHTVRAALANGSVEGWAVSYEVLVPAQTNLVLTAVNGALTLENVRGQLRLTTTNGPLVLRGVSGDVRAQTTNGRIDLSLSGDTWTGPGLDVSTVNGDISWQLPAEYTATILARTTRGRVAAELNTKRLNLLPHNLAATLGKGGAQLKVSTVNGNVRVTQPQPAPAAAPDTLDVE</sequence>
<evidence type="ECO:0000313" key="4">
    <source>
        <dbReference type="EMBL" id="NVO84298.1"/>
    </source>
</evidence>
<keyword evidence="2" id="KW-0732">Signal</keyword>
<reference evidence="4 5" key="1">
    <citation type="submission" date="2020-05" db="EMBL/GenBank/DDBJ databases">
        <title>Hymenobacter terrestris sp. nov. and Hymenobacter lapidiphilus sp. nov., isolated from regoliths in Antarctica.</title>
        <authorList>
            <person name="Sedlacek I."/>
            <person name="Pantucek R."/>
            <person name="Zeman M."/>
            <person name="Holochova P."/>
            <person name="Kralova S."/>
            <person name="Stankova E."/>
            <person name="Sedo O."/>
            <person name="Micenkova L."/>
            <person name="Svec P."/>
            <person name="Gupta V."/>
            <person name="Sood U."/>
            <person name="Korpole U.S."/>
            <person name="Lal R."/>
        </authorList>
    </citation>
    <scope>NUCLEOTIDE SEQUENCE [LARGE SCALE GENOMIC DNA]</scope>
    <source>
        <strain evidence="4 5">P5252</strain>
    </source>
</reference>
<comment type="caution">
    <text evidence="4">The sequence shown here is derived from an EMBL/GenBank/DDBJ whole genome shotgun (WGS) entry which is preliminary data.</text>
</comment>
<evidence type="ECO:0000256" key="2">
    <source>
        <dbReference type="SAM" id="SignalP"/>
    </source>
</evidence>
<dbReference type="Pfam" id="PF13349">
    <property type="entry name" value="DUF4097"/>
    <property type="match status" value="1"/>
</dbReference>
<feature type="signal peptide" evidence="2">
    <location>
        <begin position="1"/>
        <end position="17"/>
    </location>
</feature>
<name>A0ABX2Q0G2_9BACT</name>
<proteinExistence type="predicted"/>
<feature type="chain" id="PRO_5045972058" evidence="2">
    <location>
        <begin position="18"/>
        <end position="303"/>
    </location>
</feature>
<dbReference type="RefSeq" id="WP_176898700.1">
    <property type="nucleotide sequence ID" value="NZ_JABKAV010000010.1"/>
</dbReference>
<dbReference type="InterPro" id="IPR025164">
    <property type="entry name" value="Toastrack_DUF4097"/>
</dbReference>
<accession>A0ABX2Q0G2</accession>
<feature type="domain" description="DUF4097" evidence="3">
    <location>
        <begin position="134"/>
        <end position="286"/>
    </location>
</feature>
<evidence type="ECO:0000256" key="1">
    <source>
        <dbReference type="SAM" id="MobiDB-lite"/>
    </source>
</evidence>
<feature type="region of interest" description="Disordered" evidence="1">
    <location>
        <begin position="18"/>
        <end position="38"/>
    </location>
</feature>
<dbReference type="EMBL" id="JABKAV010000010">
    <property type="protein sequence ID" value="NVO84298.1"/>
    <property type="molecule type" value="Genomic_DNA"/>
</dbReference>
<gene>
    <name evidence="4" type="ORF">HW556_05340</name>
</gene>
<evidence type="ECO:0000313" key="5">
    <source>
        <dbReference type="Proteomes" id="UP000626554"/>
    </source>
</evidence>
<organism evidence="4 5">
    <name type="scientific">Hymenobacter terrestris</name>
    <dbReference type="NCBI Taxonomy" id="2748310"/>
    <lineage>
        <taxon>Bacteria</taxon>
        <taxon>Pseudomonadati</taxon>
        <taxon>Bacteroidota</taxon>
        <taxon>Cytophagia</taxon>
        <taxon>Cytophagales</taxon>
        <taxon>Hymenobacteraceae</taxon>
        <taxon>Hymenobacter</taxon>
    </lineage>
</organism>
<protein>
    <submittedName>
        <fullName evidence="4">DUF4097 family beta strand repeat protein</fullName>
    </submittedName>
</protein>
<keyword evidence="5" id="KW-1185">Reference proteome</keyword>
<evidence type="ECO:0000259" key="3">
    <source>
        <dbReference type="Pfam" id="PF13349"/>
    </source>
</evidence>